<evidence type="ECO:0000259" key="1">
    <source>
        <dbReference type="PROSITE" id="PS50181"/>
    </source>
</evidence>
<evidence type="ECO:0000313" key="2">
    <source>
        <dbReference type="EMBL" id="KAJ3228489.1"/>
    </source>
</evidence>
<dbReference type="EMBL" id="JADGJW010000001">
    <property type="protein sequence ID" value="KAJ3228489.1"/>
    <property type="molecule type" value="Genomic_DNA"/>
</dbReference>
<reference evidence="2" key="1">
    <citation type="submission" date="2020-05" db="EMBL/GenBank/DDBJ databases">
        <title>Phylogenomic resolution of chytrid fungi.</title>
        <authorList>
            <person name="Stajich J.E."/>
            <person name="Amses K."/>
            <person name="Simmons R."/>
            <person name="Seto K."/>
            <person name="Myers J."/>
            <person name="Bonds A."/>
            <person name="Quandt C.A."/>
            <person name="Barry K."/>
            <person name="Liu P."/>
            <person name="Grigoriev I."/>
            <person name="Longcore J.E."/>
            <person name="James T.Y."/>
        </authorList>
    </citation>
    <scope>NUCLEOTIDE SEQUENCE</scope>
    <source>
        <strain evidence="2">JEL0476</strain>
    </source>
</reference>
<accession>A0AAD5UCG0</accession>
<dbReference type="PROSITE" id="PS50181">
    <property type="entry name" value="FBOX"/>
    <property type="match status" value="1"/>
</dbReference>
<evidence type="ECO:0000313" key="3">
    <source>
        <dbReference type="Proteomes" id="UP001211065"/>
    </source>
</evidence>
<organism evidence="2 3">
    <name type="scientific">Clydaea vesicula</name>
    <dbReference type="NCBI Taxonomy" id="447962"/>
    <lineage>
        <taxon>Eukaryota</taxon>
        <taxon>Fungi</taxon>
        <taxon>Fungi incertae sedis</taxon>
        <taxon>Chytridiomycota</taxon>
        <taxon>Chytridiomycota incertae sedis</taxon>
        <taxon>Chytridiomycetes</taxon>
        <taxon>Lobulomycetales</taxon>
        <taxon>Lobulomycetaceae</taxon>
        <taxon>Clydaea</taxon>
    </lineage>
</organism>
<sequence>MVNERTFPYGKYALLENGMDLYVKLLNCDNITLTALPTATITSCNQQPRRITPLIKSIPQEILKQIFKKFKSKKEISNLNLVSKHFFNCSVDSLYRNVEIKGTKGLYLFTKSMIINEKYRKNINPRWHNNSGILNNFALSFYSQNESESVLAMYMIPFLENVQILSFTNITVTYSDLFKIFSVCKNLTSLSTINLTGEVDLNNESSFEVIKEGFSRLKFAKFLDKNNVEENYYSLFDDDDQEDVSNKTLSTLLKQCKFNSLEALTITSYRNESSILDSLLENKVSKNFLNLKEFSLESDLEIFNKNQAVIELLKCAVNLKKLNFKIMKNTKMKTLSHLVPELICLTKLNSFEVTFSNMENFDSFKTFFSSKGNYLKYLKITMDSPIDKDMLEFIKLTCKNLEGFFYLTDYHGYVNDESWNPAKHPIQIVTAFASAFGNLKYIGNVQGDVDDAYHNELENIFVKDLNLITIRCKDWKF</sequence>
<protein>
    <recommendedName>
        <fullName evidence="1">F-box domain-containing protein</fullName>
    </recommendedName>
</protein>
<dbReference type="AlphaFoldDB" id="A0AAD5UCG0"/>
<dbReference type="InterPro" id="IPR001810">
    <property type="entry name" value="F-box_dom"/>
</dbReference>
<name>A0AAD5UCG0_9FUNG</name>
<comment type="caution">
    <text evidence="2">The sequence shown here is derived from an EMBL/GenBank/DDBJ whole genome shotgun (WGS) entry which is preliminary data.</text>
</comment>
<gene>
    <name evidence="2" type="ORF">HK099_000044</name>
</gene>
<proteinExistence type="predicted"/>
<dbReference type="InterPro" id="IPR032675">
    <property type="entry name" value="LRR_dom_sf"/>
</dbReference>
<dbReference type="Proteomes" id="UP001211065">
    <property type="component" value="Unassembled WGS sequence"/>
</dbReference>
<dbReference type="Gene3D" id="3.80.10.10">
    <property type="entry name" value="Ribonuclease Inhibitor"/>
    <property type="match status" value="1"/>
</dbReference>
<keyword evidence="3" id="KW-1185">Reference proteome</keyword>
<feature type="domain" description="F-box" evidence="1">
    <location>
        <begin position="52"/>
        <end position="98"/>
    </location>
</feature>